<sequence>MKAKLVSLFLIVASVHATAQLNDDFTMPKIWANDFTIVLSFGGSMDGSSTLLTFTHDTCTYVKKIGMKAPKTTKHLLLEADRTVILKKLEELKVANIHSEMSIAPVNDGWSTSMCFGSHCVSGGTSTEMSAHDKDVYAEAFNFLELFAIQKGRQKK</sequence>
<evidence type="ECO:0000313" key="3">
    <source>
        <dbReference type="Proteomes" id="UP000613030"/>
    </source>
</evidence>
<comment type="caution">
    <text evidence="2">The sequence shown here is derived from an EMBL/GenBank/DDBJ whole genome shotgun (WGS) entry which is preliminary data.</text>
</comment>
<gene>
    <name evidence="2" type="ORF">JI741_09455</name>
</gene>
<evidence type="ECO:0000313" key="2">
    <source>
        <dbReference type="EMBL" id="MBL0741446.1"/>
    </source>
</evidence>
<protein>
    <submittedName>
        <fullName evidence="2">Uncharacterized protein</fullName>
    </submittedName>
</protein>
<feature type="signal peptide" evidence="1">
    <location>
        <begin position="1"/>
        <end position="19"/>
    </location>
</feature>
<proteinExistence type="predicted"/>
<reference evidence="2 3" key="1">
    <citation type="submission" date="2021-01" db="EMBL/GenBank/DDBJ databases">
        <title>Chryseolinea sp. Jin1 Genome sequencing and assembly.</title>
        <authorList>
            <person name="Kim I."/>
        </authorList>
    </citation>
    <scope>NUCLEOTIDE SEQUENCE [LARGE SCALE GENOMIC DNA]</scope>
    <source>
        <strain evidence="2 3">Jin1</strain>
    </source>
</reference>
<feature type="chain" id="PRO_5047131924" evidence="1">
    <location>
        <begin position="20"/>
        <end position="156"/>
    </location>
</feature>
<organism evidence="2 3">
    <name type="scientific">Chryseolinea lacunae</name>
    <dbReference type="NCBI Taxonomy" id="2801331"/>
    <lineage>
        <taxon>Bacteria</taxon>
        <taxon>Pseudomonadati</taxon>
        <taxon>Bacteroidota</taxon>
        <taxon>Cytophagia</taxon>
        <taxon>Cytophagales</taxon>
        <taxon>Fulvivirgaceae</taxon>
        <taxon>Chryseolinea</taxon>
    </lineage>
</organism>
<dbReference type="Proteomes" id="UP000613030">
    <property type="component" value="Unassembled WGS sequence"/>
</dbReference>
<keyword evidence="3" id="KW-1185">Reference proteome</keyword>
<dbReference type="RefSeq" id="WP_202008826.1">
    <property type="nucleotide sequence ID" value="NZ_JAERRB010000003.1"/>
</dbReference>
<name>A0ABS1KPU6_9BACT</name>
<dbReference type="EMBL" id="JAERRB010000003">
    <property type="protein sequence ID" value="MBL0741446.1"/>
    <property type="molecule type" value="Genomic_DNA"/>
</dbReference>
<keyword evidence="1" id="KW-0732">Signal</keyword>
<evidence type="ECO:0000256" key="1">
    <source>
        <dbReference type="SAM" id="SignalP"/>
    </source>
</evidence>
<accession>A0ABS1KPU6</accession>